<feature type="compositionally biased region" description="Basic residues" evidence="1">
    <location>
        <begin position="489"/>
        <end position="499"/>
    </location>
</feature>
<dbReference type="Proteomes" id="UP000467841">
    <property type="component" value="Unassembled WGS sequence"/>
</dbReference>
<feature type="compositionally biased region" description="Basic and acidic residues" evidence="1">
    <location>
        <begin position="335"/>
        <end position="354"/>
    </location>
</feature>
<evidence type="ECO:0000259" key="3">
    <source>
        <dbReference type="Pfam" id="PF14392"/>
    </source>
</evidence>
<comment type="caution">
    <text evidence="4">The sequence shown here is derived from an EMBL/GenBank/DDBJ whole genome shotgun (WGS) entry which is preliminary data.</text>
</comment>
<evidence type="ECO:0000259" key="2">
    <source>
        <dbReference type="Pfam" id="PF14111"/>
    </source>
</evidence>
<dbReference type="PANTHER" id="PTHR31286">
    <property type="entry name" value="GLYCINE-RICH CELL WALL STRUCTURAL PROTEIN 1.8-LIKE"/>
    <property type="match status" value="1"/>
</dbReference>
<feature type="compositionally biased region" description="Basic residues" evidence="1">
    <location>
        <begin position="524"/>
        <end position="543"/>
    </location>
</feature>
<feature type="compositionally biased region" description="Basic and acidic residues" evidence="1">
    <location>
        <begin position="241"/>
        <end position="251"/>
    </location>
</feature>
<dbReference type="EMBL" id="CACVBM020001209">
    <property type="protein sequence ID" value="CAA7039394.1"/>
    <property type="molecule type" value="Genomic_DNA"/>
</dbReference>
<evidence type="ECO:0000313" key="5">
    <source>
        <dbReference type="Proteomes" id="UP000467841"/>
    </source>
</evidence>
<feature type="region of interest" description="Disordered" evidence="1">
    <location>
        <begin position="241"/>
        <end position="397"/>
    </location>
</feature>
<feature type="region of interest" description="Disordered" evidence="1">
    <location>
        <begin position="445"/>
        <end position="543"/>
    </location>
</feature>
<feature type="compositionally biased region" description="Polar residues" evidence="1">
    <location>
        <begin position="307"/>
        <end position="316"/>
    </location>
</feature>
<evidence type="ECO:0000256" key="1">
    <source>
        <dbReference type="SAM" id="MobiDB-lite"/>
    </source>
</evidence>
<sequence length="543" mass="61517">MSRHYSRAEKGKWVAEAPRSGRRVPVQIPPSNNSRLIADNHLTLIGRVTNPAVQKTQWVVDWLIQYWNLDSPVEGSDLGPELFQFRFQTEASLQTVLRKGPYHYKRWMVMLQRWEPIVSPTFPNRIDFWIKIHGIPLHYWNEETIDAIGKELGPILGKDITLGRIRAQINGLQPLEMKISICLPTREETTVDLEYEKLEKHCFHCFSLSHESETCPILGNKGVVQNIPLGISQQNTLRRIEDSRRYQETRRTLTHKGGNTSSHNRGNSVRSFRPPLSQYTPIPRENLSSQGRSHRSSNKEPPRVPYTSFSRGSSRTYSERRVPTQGMSTSRHSSLRRDERDRSPGRHDGMEAVSRHRVSSSQSHQSRYSHTPSPNPRRDPIPTLIPDGEATHTNSRERRSALERIENPMHEETNRPTGLSSSLLARLQDVEVHYEEAVNQSTRIGELSGGRLEEQSGGRGSASSLQNSAHSDLRVHTSLRLGPSPEGQKKRKAASKPGKKPTAAKAQAVKKTMMTTRASTSKTPGKKKAKATPKGKIYRSHLQ</sequence>
<keyword evidence="5" id="KW-1185">Reference proteome</keyword>
<dbReference type="Pfam" id="PF14111">
    <property type="entry name" value="DUF4283"/>
    <property type="match status" value="1"/>
</dbReference>
<feature type="domain" description="Zinc knuckle CX2CX4HX4C" evidence="3">
    <location>
        <begin position="173"/>
        <end position="216"/>
    </location>
</feature>
<dbReference type="InterPro" id="IPR025558">
    <property type="entry name" value="DUF4283"/>
</dbReference>
<feature type="compositionally biased region" description="Low complexity" evidence="1">
    <location>
        <begin position="359"/>
        <end position="370"/>
    </location>
</feature>
<organism evidence="4 5">
    <name type="scientific">Microthlaspi erraticum</name>
    <dbReference type="NCBI Taxonomy" id="1685480"/>
    <lineage>
        <taxon>Eukaryota</taxon>
        <taxon>Viridiplantae</taxon>
        <taxon>Streptophyta</taxon>
        <taxon>Embryophyta</taxon>
        <taxon>Tracheophyta</taxon>
        <taxon>Spermatophyta</taxon>
        <taxon>Magnoliopsida</taxon>
        <taxon>eudicotyledons</taxon>
        <taxon>Gunneridae</taxon>
        <taxon>Pentapetalae</taxon>
        <taxon>rosids</taxon>
        <taxon>malvids</taxon>
        <taxon>Brassicales</taxon>
        <taxon>Brassicaceae</taxon>
        <taxon>Coluteocarpeae</taxon>
        <taxon>Microthlaspi</taxon>
    </lineage>
</organism>
<dbReference type="PANTHER" id="PTHR31286:SF163">
    <property type="entry name" value="ZINC KNUCKLE CX2CX4HX4C DOMAIN-CONTAINING PROTEIN"/>
    <property type="match status" value="1"/>
</dbReference>
<accession>A0A6D2JQ13</accession>
<dbReference type="OrthoDB" id="1031350at2759"/>
<proteinExistence type="predicted"/>
<feature type="compositionally biased region" description="Polar residues" evidence="1">
    <location>
        <begin position="257"/>
        <end position="270"/>
    </location>
</feature>
<dbReference type="AlphaFoldDB" id="A0A6D2JQ13"/>
<feature type="domain" description="DUF4283" evidence="2">
    <location>
        <begin position="39"/>
        <end position="121"/>
    </location>
</feature>
<dbReference type="Pfam" id="PF14392">
    <property type="entry name" value="zf-CCHC_4"/>
    <property type="match status" value="1"/>
</dbReference>
<dbReference type="InterPro" id="IPR040256">
    <property type="entry name" value="At4g02000-like"/>
</dbReference>
<evidence type="ECO:0008006" key="6">
    <source>
        <dbReference type="Google" id="ProtNLM"/>
    </source>
</evidence>
<gene>
    <name evidence="4" type="ORF">MERR_LOCUS26629</name>
</gene>
<protein>
    <recommendedName>
        <fullName evidence="6">DUF4283 domain-containing protein</fullName>
    </recommendedName>
</protein>
<reference evidence="4" key="1">
    <citation type="submission" date="2020-01" db="EMBL/GenBank/DDBJ databases">
        <authorList>
            <person name="Mishra B."/>
        </authorList>
    </citation>
    <scope>NUCLEOTIDE SEQUENCE [LARGE SCALE GENOMIC DNA]</scope>
</reference>
<evidence type="ECO:0000313" key="4">
    <source>
        <dbReference type="EMBL" id="CAA7039394.1"/>
    </source>
</evidence>
<feature type="compositionally biased region" description="Polar residues" evidence="1">
    <location>
        <begin position="461"/>
        <end position="470"/>
    </location>
</feature>
<name>A0A6D2JQ13_9BRAS</name>
<dbReference type="InterPro" id="IPR025836">
    <property type="entry name" value="Zn_knuckle_CX2CX4HX4C"/>
</dbReference>